<sequence length="272" mass="28120">MRSRSLLLPLAGLLAAVHVVGVLTAAPILRYAEVLAVAVLLAYALLAGLPSPRWVVPVGLIVVAVDAWWTMPVDPAEGGYRWQVLEPGPPPEFTDGLWTGLALTWAALFFVLLLAVVSWPQTDRRPSGRLSVGALLAAAAVVGYVVFRLAGYHGGQPRVAAVAVLAPLALALAAVLLAALLVRRGHRLAAGGAVLLLVAALFQFDAALAPYTLLPLSPNRGTLLTGAMAGPALVTMPALTAAAELAGYLLLVAGLRARRTERSRGQPGPAAG</sequence>
<name>A0ABQ4I800_9ACTN</name>
<keyword evidence="1" id="KW-0812">Transmembrane</keyword>
<proteinExistence type="predicted"/>
<evidence type="ECO:0008006" key="4">
    <source>
        <dbReference type="Google" id="ProtNLM"/>
    </source>
</evidence>
<feature type="transmembrane region" description="Helical" evidence="1">
    <location>
        <begin position="97"/>
        <end position="118"/>
    </location>
</feature>
<keyword evidence="1" id="KW-0472">Membrane</keyword>
<evidence type="ECO:0000256" key="1">
    <source>
        <dbReference type="SAM" id="Phobius"/>
    </source>
</evidence>
<dbReference type="EMBL" id="BOPA01000006">
    <property type="protein sequence ID" value="GIJ14027.1"/>
    <property type="molecule type" value="Genomic_DNA"/>
</dbReference>
<keyword evidence="3" id="KW-1185">Reference proteome</keyword>
<gene>
    <name evidence="2" type="ORF">Vgi01_07110</name>
</gene>
<protein>
    <recommendedName>
        <fullName evidence="4">Lycopene cyclase domain-containing protein</fullName>
    </recommendedName>
</protein>
<organism evidence="2 3">
    <name type="scientific">Micromonospora gifhornensis</name>
    <dbReference type="NCBI Taxonomy" id="84594"/>
    <lineage>
        <taxon>Bacteria</taxon>
        <taxon>Bacillati</taxon>
        <taxon>Actinomycetota</taxon>
        <taxon>Actinomycetes</taxon>
        <taxon>Micromonosporales</taxon>
        <taxon>Micromonosporaceae</taxon>
        <taxon>Micromonospora</taxon>
    </lineage>
</organism>
<feature type="transmembrane region" description="Helical" evidence="1">
    <location>
        <begin position="234"/>
        <end position="255"/>
    </location>
</feature>
<comment type="caution">
    <text evidence="2">The sequence shown here is derived from an EMBL/GenBank/DDBJ whole genome shotgun (WGS) entry which is preliminary data.</text>
</comment>
<evidence type="ECO:0000313" key="3">
    <source>
        <dbReference type="Proteomes" id="UP000647860"/>
    </source>
</evidence>
<dbReference type="RefSeq" id="WP_102656552.1">
    <property type="nucleotide sequence ID" value="NZ_BAAAGZ010000024.1"/>
</dbReference>
<feature type="transmembrane region" description="Helical" evidence="1">
    <location>
        <begin position="54"/>
        <end position="71"/>
    </location>
</feature>
<feature type="transmembrane region" description="Helical" evidence="1">
    <location>
        <begin position="194"/>
        <end position="214"/>
    </location>
</feature>
<feature type="transmembrane region" description="Helical" evidence="1">
    <location>
        <begin position="159"/>
        <end position="182"/>
    </location>
</feature>
<feature type="transmembrane region" description="Helical" evidence="1">
    <location>
        <begin position="130"/>
        <end position="147"/>
    </location>
</feature>
<accession>A0ABQ4I800</accession>
<reference evidence="2 3" key="1">
    <citation type="submission" date="2021-01" db="EMBL/GenBank/DDBJ databases">
        <title>Whole genome shotgun sequence of Verrucosispora gifhornensis NBRC 16317.</title>
        <authorList>
            <person name="Komaki H."/>
            <person name="Tamura T."/>
        </authorList>
    </citation>
    <scope>NUCLEOTIDE SEQUENCE [LARGE SCALE GENOMIC DNA]</scope>
    <source>
        <strain evidence="2 3">NBRC 16317</strain>
    </source>
</reference>
<feature type="transmembrane region" description="Helical" evidence="1">
    <location>
        <begin position="31"/>
        <end position="49"/>
    </location>
</feature>
<keyword evidence="1" id="KW-1133">Transmembrane helix</keyword>
<dbReference type="Proteomes" id="UP000647860">
    <property type="component" value="Unassembled WGS sequence"/>
</dbReference>
<evidence type="ECO:0000313" key="2">
    <source>
        <dbReference type="EMBL" id="GIJ14027.1"/>
    </source>
</evidence>